<evidence type="ECO:0000256" key="2">
    <source>
        <dbReference type="ARBA" id="ARBA00022801"/>
    </source>
</evidence>
<protein>
    <submittedName>
        <fullName evidence="8">Phospholipase a2</fullName>
    </submittedName>
</protein>
<dbReference type="SUPFAM" id="SSF52151">
    <property type="entry name" value="FabD/lysophospholipase-like"/>
    <property type="match status" value="1"/>
</dbReference>
<feature type="compositionally biased region" description="Basic and acidic residues" evidence="6">
    <location>
        <begin position="128"/>
        <end position="137"/>
    </location>
</feature>
<feature type="compositionally biased region" description="Low complexity" evidence="6">
    <location>
        <begin position="573"/>
        <end position="594"/>
    </location>
</feature>
<evidence type="ECO:0000256" key="4">
    <source>
        <dbReference type="ARBA" id="ARBA00023098"/>
    </source>
</evidence>
<dbReference type="PROSITE" id="PS51210">
    <property type="entry name" value="PLA2C"/>
    <property type="match status" value="1"/>
</dbReference>
<feature type="compositionally biased region" description="Basic and acidic residues" evidence="6">
    <location>
        <begin position="556"/>
        <end position="567"/>
    </location>
</feature>
<evidence type="ECO:0000256" key="3">
    <source>
        <dbReference type="ARBA" id="ARBA00022963"/>
    </source>
</evidence>
<feature type="compositionally biased region" description="Acidic residues" evidence="6">
    <location>
        <begin position="146"/>
        <end position="162"/>
    </location>
</feature>
<feature type="region of interest" description="Disordered" evidence="6">
    <location>
        <begin position="109"/>
        <end position="162"/>
    </location>
</feature>
<dbReference type="GO" id="GO:0004623">
    <property type="term" value="F:phospholipase A2 activity"/>
    <property type="evidence" value="ECO:0007669"/>
    <property type="project" value="TreeGrafter"/>
</dbReference>
<dbReference type="OrthoDB" id="6121437at2759"/>
<feature type="region of interest" description="Disordered" evidence="6">
    <location>
        <begin position="42"/>
        <end position="81"/>
    </location>
</feature>
<evidence type="ECO:0000256" key="6">
    <source>
        <dbReference type="SAM" id="MobiDB-lite"/>
    </source>
</evidence>
<comment type="similarity">
    <text evidence="1">Belongs to the lysophospholipase family.</text>
</comment>
<evidence type="ECO:0000259" key="7">
    <source>
        <dbReference type="PROSITE" id="PS51210"/>
    </source>
</evidence>
<dbReference type="PANTHER" id="PTHR10728:SF40">
    <property type="entry name" value="PATATIN FAMILY PROTEIN"/>
    <property type="match status" value="1"/>
</dbReference>
<dbReference type="STRING" id="1081102.A0A167VFQ3"/>
<dbReference type="GO" id="GO:0046475">
    <property type="term" value="P:glycerophospholipid catabolic process"/>
    <property type="evidence" value="ECO:0007669"/>
    <property type="project" value="TreeGrafter"/>
</dbReference>
<feature type="compositionally biased region" description="Basic and acidic residues" evidence="6">
    <location>
        <begin position="467"/>
        <end position="496"/>
    </location>
</feature>
<comment type="caution">
    <text evidence="8">The sequence shown here is derived from an EMBL/GenBank/DDBJ whole genome shotgun (WGS) entry which is preliminary data.</text>
</comment>
<evidence type="ECO:0000313" key="9">
    <source>
        <dbReference type="Proteomes" id="UP000076874"/>
    </source>
</evidence>
<evidence type="ECO:0000256" key="1">
    <source>
        <dbReference type="ARBA" id="ARBA00008780"/>
    </source>
</evidence>
<keyword evidence="3 5" id="KW-0442">Lipid degradation</keyword>
<evidence type="ECO:0000256" key="5">
    <source>
        <dbReference type="PROSITE-ProRule" id="PRU00555"/>
    </source>
</evidence>
<keyword evidence="4 5" id="KW-0443">Lipid metabolism</keyword>
<feature type="domain" description="PLA2c" evidence="7">
    <location>
        <begin position="238"/>
        <end position="857"/>
    </location>
</feature>
<dbReference type="PANTHER" id="PTHR10728">
    <property type="entry name" value="CYTOSOLIC PHOSPHOLIPASE A2"/>
    <property type="match status" value="1"/>
</dbReference>
<reference evidence="8 9" key="1">
    <citation type="journal article" date="2016" name="Genome Biol. Evol.">
        <title>Divergent and convergent evolution of fungal pathogenicity.</title>
        <authorList>
            <person name="Shang Y."/>
            <person name="Xiao G."/>
            <person name="Zheng P."/>
            <person name="Cen K."/>
            <person name="Zhan S."/>
            <person name="Wang C."/>
        </authorList>
    </citation>
    <scope>NUCLEOTIDE SEQUENCE [LARGE SCALE GENOMIC DNA]</scope>
    <source>
        <strain evidence="8 9">RCEF 264</strain>
    </source>
</reference>
<dbReference type="Gene3D" id="3.40.1090.10">
    <property type="entry name" value="Cytosolic phospholipase A2 catalytic domain"/>
    <property type="match status" value="1"/>
</dbReference>
<dbReference type="AlphaFoldDB" id="A0A167VFQ3"/>
<dbReference type="GO" id="GO:0005829">
    <property type="term" value="C:cytosol"/>
    <property type="evidence" value="ECO:0007669"/>
    <property type="project" value="TreeGrafter"/>
</dbReference>
<proteinExistence type="inferred from homology"/>
<organism evidence="8 9">
    <name type="scientific">Niveomyces insectorum RCEF 264</name>
    <dbReference type="NCBI Taxonomy" id="1081102"/>
    <lineage>
        <taxon>Eukaryota</taxon>
        <taxon>Fungi</taxon>
        <taxon>Dikarya</taxon>
        <taxon>Ascomycota</taxon>
        <taxon>Pezizomycotina</taxon>
        <taxon>Sordariomycetes</taxon>
        <taxon>Hypocreomycetidae</taxon>
        <taxon>Hypocreales</taxon>
        <taxon>Cordycipitaceae</taxon>
        <taxon>Niveomyces</taxon>
    </lineage>
</organism>
<dbReference type="EMBL" id="AZHD01000006">
    <property type="protein sequence ID" value="OAA62564.1"/>
    <property type="molecule type" value="Genomic_DNA"/>
</dbReference>
<name>A0A167VFQ3_9HYPO</name>
<gene>
    <name evidence="8" type="ORF">SPI_04104</name>
</gene>
<sequence>MKPRYITPTVVHAIPPTRRCPCLWYRGIGAEYGVRTYRVERRPSGRRPTVLETSRQQLRRASDTPDRSQQLKAEAGGKKSGRASSGAWVLVLSGLCAYAFYAFGSHSRHQALGTDNDKPKSQKRRRREAAADRRESNETSTRSPDDSSDNNDDDNDDDDDDGGVWFKDLANIEWSAAADKVAAFLRPDWSALLPDYVQSLQRELAQAPGSLADEIWREAHNPSVHPEVQQAARVRVAAAVTSDTPDGDTSGLCPEEVEFRAHRRHATAAALAQYLGLDPATDQPVHPDDVPVIALCGSAGTGSLQAAAADGLFGCATYTAGVSGSCWLQALYFSSRAQQRFDRVAAHLRARLGVHPAYPPAALALLTAPPTNKLLLAGVVEKMRAAAEHPHQKQQQLAATLGLVDVYGILLAARLLVTQSDSSSSSSSSSSDKTTVDVDADDFKLSHQRQHLDRGQNPMPIYTAVRHEIPARDGEGTRDDTADKSTGKKPDNRGEGVEAGSTTDTKPEPWFQWFEITPYEFFCDDLGAGIPTWALGRTFYGGRDVPLNAAPAGGEDADKKQENDVDAKTANGNTSHTSHTPETTTTTTSTTSNTSYLPELRMPLLLGIFGSAFCATLSAYYKEIRPVVQSVRGISALDEALWGRRHDEWSTVHPITPATLPNPVYGMLPRDLPPPSSPTTTVGTSLVARPTIQLMDAGMANNLPLYPFLRPARGVEVIVVFDASADVRGDDWLRVADEYARKRGVRGWPTGVGWPAEEAAAGAAAKSDKKAGAKRAAAAAWPAPVDPHTSDRLSAPDAGLALVYLPYVANEAAVPGVDPATSDFMSTWNFVYTPDQVDDAMALAAANYRAGAAQIHQ</sequence>
<evidence type="ECO:0000313" key="8">
    <source>
        <dbReference type="EMBL" id="OAA62564.1"/>
    </source>
</evidence>
<keyword evidence="2 5" id="KW-0378">Hydrolase</keyword>
<accession>A0A167VFQ3</accession>
<dbReference type="InterPro" id="IPR002642">
    <property type="entry name" value="LysoPLipase_cat_dom"/>
</dbReference>
<feature type="region of interest" description="Disordered" evidence="6">
    <location>
        <begin position="467"/>
        <end position="509"/>
    </location>
</feature>
<dbReference type="InterPro" id="IPR016035">
    <property type="entry name" value="Acyl_Trfase/lysoPLipase"/>
</dbReference>
<keyword evidence="9" id="KW-1185">Reference proteome</keyword>
<feature type="region of interest" description="Disordered" evidence="6">
    <location>
        <begin position="550"/>
        <end position="594"/>
    </location>
</feature>
<dbReference type="Proteomes" id="UP000076874">
    <property type="component" value="Unassembled WGS sequence"/>
</dbReference>